<dbReference type="InterPro" id="IPR007219">
    <property type="entry name" value="XnlR_reg_dom"/>
</dbReference>
<dbReference type="Pfam" id="PF04082">
    <property type="entry name" value="Fungal_trans"/>
    <property type="match status" value="1"/>
</dbReference>
<dbReference type="InterPro" id="IPR000086">
    <property type="entry name" value="NUDIX_hydrolase_dom"/>
</dbReference>
<proteinExistence type="inferred from homology"/>
<reference evidence="6 7" key="2">
    <citation type="submission" date="2020-05" db="EMBL/GenBank/DDBJ databases">
        <title>Identification and distribution of gene clusters putatively required for synthesis of sphingolipid metabolism inhibitors in phylogenetically diverse species of the filamentous fungus Fusarium.</title>
        <authorList>
            <person name="Kim H.-S."/>
            <person name="Busman M."/>
            <person name="Brown D.W."/>
            <person name="Divon H."/>
            <person name="Uhlig S."/>
            <person name="Proctor R.H."/>
        </authorList>
    </citation>
    <scope>NUCLEOTIDE SEQUENCE [LARGE SCALE GENOMIC DNA]</scope>
    <source>
        <strain evidence="6 7">NRRL 25331</strain>
    </source>
</reference>
<evidence type="ECO:0000256" key="4">
    <source>
        <dbReference type="SAM" id="MobiDB-lite"/>
    </source>
</evidence>
<evidence type="ECO:0000256" key="1">
    <source>
        <dbReference type="ARBA" id="ARBA00007251"/>
    </source>
</evidence>
<comment type="similarity">
    <text evidence="1 3">Belongs to the eIF-2B alpha/beta/delta subunits family.</text>
</comment>
<keyword evidence="2" id="KW-0539">Nucleus</keyword>
<dbReference type="SMART" id="SM00906">
    <property type="entry name" value="Fungal_trans"/>
    <property type="match status" value="1"/>
</dbReference>
<dbReference type="SUPFAM" id="SSF100950">
    <property type="entry name" value="NagB/RpiA/CoA transferase-like"/>
    <property type="match status" value="1"/>
</dbReference>
<dbReference type="Proteomes" id="UP000572754">
    <property type="component" value="Unassembled WGS sequence"/>
</dbReference>
<dbReference type="InterPro" id="IPR000649">
    <property type="entry name" value="IF-2B-related"/>
</dbReference>
<dbReference type="SUPFAM" id="SSF55811">
    <property type="entry name" value="Nudix"/>
    <property type="match status" value="1"/>
</dbReference>
<name>A0A8H5TPF7_FUSCI</name>
<dbReference type="GO" id="GO:0008270">
    <property type="term" value="F:zinc ion binding"/>
    <property type="evidence" value="ECO:0007669"/>
    <property type="project" value="InterPro"/>
</dbReference>
<protein>
    <submittedName>
        <fullName evidence="6">Transcriptional regulatory</fullName>
    </submittedName>
</protein>
<evidence type="ECO:0000259" key="5">
    <source>
        <dbReference type="PROSITE" id="PS51462"/>
    </source>
</evidence>
<dbReference type="InterPro" id="IPR050987">
    <property type="entry name" value="AtrR-like"/>
</dbReference>
<evidence type="ECO:0000256" key="3">
    <source>
        <dbReference type="RuleBase" id="RU003814"/>
    </source>
</evidence>
<keyword evidence="7" id="KW-1185">Reference proteome</keyword>
<dbReference type="GO" id="GO:0003677">
    <property type="term" value="F:DNA binding"/>
    <property type="evidence" value="ECO:0007669"/>
    <property type="project" value="InterPro"/>
</dbReference>
<accession>A0A8H5TPF7</accession>
<evidence type="ECO:0000313" key="7">
    <source>
        <dbReference type="Proteomes" id="UP000572754"/>
    </source>
</evidence>
<dbReference type="InterPro" id="IPR037171">
    <property type="entry name" value="NagB/RpiA_transferase-like"/>
</dbReference>
<gene>
    <name evidence="6" type="ORF">FCIRC_8124</name>
</gene>
<dbReference type="Gene3D" id="3.40.50.10470">
    <property type="entry name" value="Translation initiation factor eif-2b, domain 2"/>
    <property type="match status" value="1"/>
</dbReference>
<organism evidence="6 7">
    <name type="scientific">Fusarium circinatum</name>
    <name type="common">Pitch canker fungus</name>
    <name type="synonym">Gibberella circinata</name>
    <dbReference type="NCBI Taxonomy" id="48490"/>
    <lineage>
        <taxon>Eukaryota</taxon>
        <taxon>Fungi</taxon>
        <taxon>Dikarya</taxon>
        <taxon>Ascomycota</taxon>
        <taxon>Pezizomycotina</taxon>
        <taxon>Sordariomycetes</taxon>
        <taxon>Hypocreomycetidae</taxon>
        <taxon>Hypocreales</taxon>
        <taxon>Nectriaceae</taxon>
        <taxon>Fusarium</taxon>
        <taxon>Fusarium fujikuroi species complex</taxon>
    </lineage>
</organism>
<evidence type="ECO:0000256" key="2">
    <source>
        <dbReference type="ARBA" id="ARBA00023242"/>
    </source>
</evidence>
<dbReference type="GO" id="GO:0000981">
    <property type="term" value="F:DNA-binding transcription factor activity, RNA polymerase II-specific"/>
    <property type="evidence" value="ECO:0007669"/>
    <property type="project" value="InterPro"/>
</dbReference>
<feature type="compositionally biased region" description="Low complexity" evidence="4">
    <location>
        <begin position="23"/>
        <end position="37"/>
    </location>
</feature>
<dbReference type="PANTHER" id="PTHR46910:SF39">
    <property type="entry name" value="ZN(II)2CYS6 TRANSCRIPTION FACTOR (EUROFUNG)"/>
    <property type="match status" value="1"/>
</dbReference>
<dbReference type="InterPro" id="IPR015797">
    <property type="entry name" value="NUDIX_hydrolase-like_dom_sf"/>
</dbReference>
<dbReference type="GO" id="GO:0006351">
    <property type="term" value="P:DNA-templated transcription"/>
    <property type="evidence" value="ECO:0007669"/>
    <property type="project" value="InterPro"/>
</dbReference>
<dbReference type="InterPro" id="IPR042529">
    <property type="entry name" value="IF_2B-like_C"/>
</dbReference>
<reference evidence="7" key="1">
    <citation type="journal article" date="2020" name="BMC Genomics">
        <title>Correction to: Identification and distribution of gene clusters required for synthesis of sphingolipid metabolism inhibitors in diverse species of the filamentous fungus Fusarium.</title>
        <authorList>
            <person name="Kim H.S."/>
            <person name="Lohmar J.M."/>
            <person name="Busman M."/>
            <person name="Brown D.W."/>
            <person name="Naumann T.A."/>
            <person name="Divon H.H."/>
            <person name="Lysoe E."/>
            <person name="Uhlig S."/>
            <person name="Proctor R.H."/>
        </authorList>
    </citation>
    <scope>NUCLEOTIDE SEQUENCE [LARGE SCALE GENOMIC DNA]</scope>
    <source>
        <strain evidence="7">NRRL 25331</strain>
    </source>
</reference>
<feature type="region of interest" description="Disordered" evidence="4">
    <location>
        <begin position="1"/>
        <end position="55"/>
    </location>
</feature>
<dbReference type="CDD" id="cd18872">
    <property type="entry name" value="NUDIX_eIF-2B"/>
    <property type="match status" value="1"/>
</dbReference>
<dbReference type="CDD" id="cd12148">
    <property type="entry name" value="fungal_TF_MHR"/>
    <property type="match status" value="1"/>
</dbReference>
<dbReference type="Gene3D" id="3.90.79.10">
    <property type="entry name" value="Nucleoside Triphosphate Pyrophosphohydrolase"/>
    <property type="match status" value="1"/>
</dbReference>
<dbReference type="Pfam" id="PF01008">
    <property type="entry name" value="IF-2B"/>
    <property type="match status" value="1"/>
</dbReference>
<comment type="caution">
    <text evidence="6">The sequence shown here is derived from an EMBL/GenBank/DDBJ whole genome shotgun (WGS) entry which is preliminary data.</text>
</comment>
<dbReference type="InterPro" id="IPR036864">
    <property type="entry name" value="Zn2-C6_fun-type_DNA-bd_sf"/>
</dbReference>
<feature type="domain" description="Nudix hydrolase" evidence="5">
    <location>
        <begin position="828"/>
        <end position="977"/>
    </location>
</feature>
<dbReference type="Gene3D" id="4.10.240.10">
    <property type="entry name" value="Zn(2)-C6 fungal-type DNA-binding domain"/>
    <property type="match status" value="1"/>
</dbReference>
<dbReference type="EMBL" id="JAAQPE010000269">
    <property type="protein sequence ID" value="KAF5673123.1"/>
    <property type="molecule type" value="Genomic_DNA"/>
</dbReference>
<dbReference type="PANTHER" id="PTHR46910">
    <property type="entry name" value="TRANSCRIPTION FACTOR PDR1"/>
    <property type="match status" value="1"/>
</dbReference>
<dbReference type="PROSITE" id="PS51462">
    <property type="entry name" value="NUDIX"/>
    <property type="match status" value="1"/>
</dbReference>
<sequence>MKQPADDSGPTATTNAPGPQPARPRASLSVSVSASAAHNPRRLPVNPRRHKVAPEHRKRVATACSGEHPCRQCQSSSRDCIYPQPVEKVSITRSELEDLKHKVDLYERALRDTVPAAVSNAIPDSASRQELSDLLGRTASSHDIGSSAVSLAAQTTPTIDATAHIGRVPPELPQLQYPSIHRQFQQQPPHLHLQAQLSDTRIQEPSYGLSRAHSIQLSHPGATPQNRQDDEENLVSTEGRLLHDPDGYARFLGETSGATFLDYLKEFMTTVLPLAYQNLRPGSDGSAFLSSLGRYQTYDSRPLHDRDVDPTWFPTPPEMDSMLSELRYFIQDGNCQWPSGGIYWWGDLSSPPTIPSMERDSANLRLAKCRHLAFYQTAFAVVSQAMIMPPQDISIDPHLSENYFSRARMLLGNPLDITRFTPNEVSVLTLMGFYLIEMNRRDAAYICVSNAMHISIMHGAHRGWLDESGKRVFWTLYVLDRYLSCLMGRPPTIMDDAIRLPLPCDAPSMPPADGLKAHVELSRISCHIVCNTYRISPSEDAARPVRSLEGEISMLDEWCLKLPPTVQLASNGLSDDPATCLLHMHYNQLIILTIRPVFFALVKKSFAEKLVSRQCSLSSHPQLPLLKRCITSAEHNIQLARQILLVNHPRKLLQAGLHFIFNAAIVLMLQQLVEDLCPSSRSEKARSLDLDFVIGRFEDESRVGSNYGRDCATVLRDLRVLVQRLPIPVDMSTATRSVNMTQTTTTYDPIANRTHVDIGQQWSDKLTSEALQQPILVDQGHILYNELVSWIDPHLFASQTTHGTHLISRCHLSPSKICGLSSRMAPLKHRDVATSFIFRLPADGEAKKPQVALFRRSGHVNTYQHKYAGISGSVDDTDANPLATAWRELAEETTLTHDSLRLFRKGKPFSFADESIGREWTVNPFGFLLKSESDGGRGEAGIKIDWEHEGYEWFDPEAINDSDEFEGVPRILESLRRVWFNVDLGQEAGNTLSRGLVVLQEDHESGARQLATKALDTYIDVIKKVGFTDQVQWWDNIRFAGWHLWKNGRESMGASILNVVLSALDIVQDGIPPRGPLDKSSIDNIVRALGDYARDRKNTTSRTGAMFQTFIEQHLLGGGPLKILTLSSSSTITSAITHVMGNTSRPVEVHVLESRPLFEGVKMAQSIASYANKSMAKTRLIIHTDASVGIAAKDIDIVLIGADLIDKTAAVSNKVGSLPAILTAKYVSLKAKIVVLSEKEKVLPFAPPGQEENDSCEVMQAWGNLSSAGREVPHSLVTVKNVYFEWVSPDLIDHYITEDGVTGRVGISNYAQEVEKKADQYFTNL</sequence>
<evidence type="ECO:0000313" key="6">
    <source>
        <dbReference type="EMBL" id="KAF5673123.1"/>
    </source>
</evidence>
<dbReference type="Pfam" id="PF00293">
    <property type="entry name" value="NUDIX"/>
    <property type="match status" value="1"/>
</dbReference>